<gene>
    <name evidence="2" type="ORF">IF129_04905</name>
</gene>
<name>A0A927IC50_9ACTN</name>
<dbReference type="EMBL" id="JACXYU010000001">
    <property type="protein sequence ID" value="MBD3930901.1"/>
    <property type="molecule type" value="Genomic_DNA"/>
</dbReference>
<dbReference type="RefSeq" id="WP_191208117.1">
    <property type="nucleotide sequence ID" value="NZ_BAABKL010000039.1"/>
</dbReference>
<proteinExistence type="predicted"/>
<keyword evidence="3" id="KW-1185">Reference proteome</keyword>
<evidence type="ECO:0000313" key="2">
    <source>
        <dbReference type="EMBL" id="MBD3930901.1"/>
    </source>
</evidence>
<protein>
    <recommendedName>
        <fullName evidence="4">Secreted protein</fullName>
    </recommendedName>
</protein>
<keyword evidence="1" id="KW-0732">Signal</keyword>
<dbReference type="PROSITE" id="PS51257">
    <property type="entry name" value="PROKAR_LIPOPROTEIN"/>
    <property type="match status" value="1"/>
</dbReference>
<accession>A0A927IC50</accession>
<comment type="caution">
    <text evidence="2">The sequence shown here is derived from an EMBL/GenBank/DDBJ whole genome shotgun (WGS) entry which is preliminary data.</text>
</comment>
<evidence type="ECO:0000313" key="3">
    <source>
        <dbReference type="Proteomes" id="UP000632289"/>
    </source>
</evidence>
<evidence type="ECO:0000256" key="1">
    <source>
        <dbReference type="SAM" id="SignalP"/>
    </source>
</evidence>
<organism evidence="2 3">
    <name type="scientific">Streptomyces chumphonensis</name>
    <dbReference type="NCBI Taxonomy" id="1214925"/>
    <lineage>
        <taxon>Bacteria</taxon>
        <taxon>Bacillati</taxon>
        <taxon>Actinomycetota</taxon>
        <taxon>Actinomycetes</taxon>
        <taxon>Kitasatosporales</taxon>
        <taxon>Streptomycetaceae</taxon>
        <taxon>Streptomyces</taxon>
    </lineage>
</organism>
<feature type="signal peptide" evidence="1">
    <location>
        <begin position="1"/>
        <end position="23"/>
    </location>
</feature>
<dbReference type="Proteomes" id="UP000632289">
    <property type="component" value="Unassembled WGS sequence"/>
</dbReference>
<feature type="chain" id="PRO_5037611873" description="Secreted protein" evidence="1">
    <location>
        <begin position="24"/>
        <end position="124"/>
    </location>
</feature>
<evidence type="ECO:0008006" key="4">
    <source>
        <dbReference type="Google" id="ProtNLM"/>
    </source>
</evidence>
<sequence>MRRTLLTVAAATFAATATLGCSAVEKAISCANTAAAVAQSVNDLQDAIGNAGEDPVAAAQALDAIDNDLDEIEKNTGDADVNQAVGDLRDAVDNVRTSLDDGQTPDLTPIGDATGELTNVCTPG</sequence>
<dbReference type="AlphaFoldDB" id="A0A927IC50"/>
<reference evidence="2" key="1">
    <citation type="submission" date="2020-09" db="EMBL/GenBank/DDBJ databases">
        <title>Secondary metabolite and genome analysis of marine Streptomyces chumphonensis KK1-2T.</title>
        <authorList>
            <person name="Phongsopitanun W."/>
            <person name="Kanchanasin P."/>
            <person name="Pittayakhajonwut P."/>
            <person name="Suwanborirux K."/>
            <person name="Tanasupawat S."/>
        </authorList>
    </citation>
    <scope>NUCLEOTIDE SEQUENCE</scope>
    <source>
        <strain evidence="2">KK1-2</strain>
    </source>
</reference>